<dbReference type="Gene3D" id="1.10.10.1100">
    <property type="entry name" value="BFD-like [2Fe-2S]-binding domain"/>
    <property type="match status" value="1"/>
</dbReference>
<dbReference type="EMBL" id="ACBZ01000038">
    <property type="protein sequence ID" value="EEG50171.1"/>
    <property type="molecule type" value="Genomic_DNA"/>
</dbReference>
<dbReference type="Proteomes" id="UP000003100">
    <property type="component" value="Unassembled WGS sequence"/>
</dbReference>
<evidence type="ECO:0000313" key="3">
    <source>
        <dbReference type="Proteomes" id="UP000003100"/>
    </source>
</evidence>
<protein>
    <recommendedName>
        <fullName evidence="1">BFD-like [2Fe-2S]-binding domain-containing protein</fullName>
    </recommendedName>
</protein>
<dbReference type="PANTHER" id="PTHR42720:SF1">
    <property type="entry name" value="GLYCEROL 3-PHOSPHATE OXIDASE"/>
    <property type="match status" value="1"/>
</dbReference>
<dbReference type="RefSeq" id="WP_005946445.1">
    <property type="nucleotide sequence ID" value="NZ_CP136423.1"/>
</dbReference>
<organism evidence="2 3">
    <name type="scientific">Blautia hydrogenotrophica (strain DSM 10507 / JCM 14656 / S5a33)</name>
    <name type="common">Ruminococcus hydrogenotrophicus</name>
    <dbReference type="NCBI Taxonomy" id="476272"/>
    <lineage>
        <taxon>Bacteria</taxon>
        <taxon>Bacillati</taxon>
        <taxon>Bacillota</taxon>
        <taxon>Clostridia</taxon>
        <taxon>Lachnospirales</taxon>
        <taxon>Lachnospiraceae</taxon>
        <taxon>Blautia</taxon>
    </lineage>
</organism>
<proteinExistence type="predicted"/>
<dbReference type="PATRIC" id="fig|476272.21.peg.3885"/>
<name>C0CJ60_BLAHS</name>
<dbReference type="GeneID" id="86821357"/>
<keyword evidence="3" id="KW-1185">Reference proteome</keyword>
<dbReference type="InterPro" id="IPR007419">
    <property type="entry name" value="BFD-like_2Fe2S-bd_dom"/>
</dbReference>
<dbReference type="HOGENOM" id="CLU_172457_1_0_9"/>
<reference evidence="2 3" key="2">
    <citation type="submission" date="2009-02" db="EMBL/GenBank/DDBJ databases">
        <title>Draft genome sequence of Blautia hydrogenotrophica DSM 10507 (Ruminococcus hydrogenotrophicus DSM 10507).</title>
        <authorList>
            <person name="Sudarsanam P."/>
            <person name="Ley R."/>
            <person name="Guruge J."/>
            <person name="Turnbaugh P.J."/>
            <person name="Mahowald M."/>
            <person name="Liep D."/>
            <person name="Gordon J."/>
        </authorList>
    </citation>
    <scope>NUCLEOTIDE SEQUENCE [LARGE SCALE GENOMIC DNA]</scope>
    <source>
        <strain evidence="3">DSM 10507 / JCM 14656 / S5a33</strain>
    </source>
</reference>
<feature type="domain" description="BFD-like [2Fe-2S]-binding" evidence="1">
    <location>
        <begin position="7"/>
        <end position="58"/>
    </location>
</feature>
<dbReference type="Pfam" id="PF04324">
    <property type="entry name" value="Fer2_BFD"/>
    <property type="match status" value="1"/>
</dbReference>
<sequence length="91" mass="10084">MMENDIIICRCQEVTRQEILDAIEQGATTVDGVKRRTRAGMGLCQGKTCERLVAKIISQETGIPMEQILPQTKRMPVRPVKIGILGGSEDE</sequence>
<gene>
    <name evidence="2" type="ORF">RUMHYD_00878</name>
</gene>
<dbReference type="InterPro" id="IPR052745">
    <property type="entry name" value="G3P_Oxidase/Oxidoreductase"/>
</dbReference>
<dbReference type="AlphaFoldDB" id="C0CJ60"/>
<dbReference type="eggNOG" id="COG1251">
    <property type="taxonomic scope" value="Bacteria"/>
</dbReference>
<reference evidence="2 3" key="1">
    <citation type="submission" date="2009-01" db="EMBL/GenBank/DDBJ databases">
        <authorList>
            <person name="Fulton L."/>
            <person name="Clifton S."/>
            <person name="Fulton B."/>
            <person name="Xu J."/>
            <person name="Minx P."/>
            <person name="Pepin K.H."/>
            <person name="Johnson M."/>
            <person name="Bhonagiri V."/>
            <person name="Nash W.E."/>
            <person name="Mardis E.R."/>
            <person name="Wilson R.K."/>
        </authorList>
    </citation>
    <scope>NUCLEOTIDE SEQUENCE [LARGE SCALE GENOMIC DNA]</scope>
    <source>
        <strain evidence="3">DSM 10507 / JCM 14656 / S5a33</strain>
    </source>
</reference>
<dbReference type="PANTHER" id="PTHR42720">
    <property type="entry name" value="GLYCEROL-3-PHOSPHATE DEHYDROGENASE"/>
    <property type="match status" value="1"/>
</dbReference>
<accession>C0CJ60</accession>
<dbReference type="InterPro" id="IPR041854">
    <property type="entry name" value="BFD-like_2Fe2S-bd_dom_sf"/>
</dbReference>
<comment type="caution">
    <text evidence="2">The sequence shown here is derived from an EMBL/GenBank/DDBJ whole genome shotgun (WGS) entry which is preliminary data.</text>
</comment>
<evidence type="ECO:0000259" key="1">
    <source>
        <dbReference type="Pfam" id="PF04324"/>
    </source>
</evidence>
<evidence type="ECO:0000313" key="2">
    <source>
        <dbReference type="EMBL" id="EEG50171.1"/>
    </source>
</evidence>
<dbReference type="CDD" id="cd19946">
    <property type="entry name" value="GlpA-like_Fer2_BFD-like"/>
    <property type="match status" value="1"/>
</dbReference>